<evidence type="ECO:0000313" key="2">
    <source>
        <dbReference type="EMBL" id="VAX18078.1"/>
    </source>
</evidence>
<dbReference type="AlphaFoldDB" id="A0A3B1C2N2"/>
<dbReference type="EMBL" id="UOGA01000114">
    <property type="protein sequence ID" value="VAX18078.1"/>
    <property type="molecule type" value="Genomic_DNA"/>
</dbReference>
<feature type="transmembrane region" description="Helical" evidence="1">
    <location>
        <begin position="34"/>
        <end position="53"/>
    </location>
</feature>
<keyword evidence="1" id="KW-0472">Membrane</keyword>
<name>A0A3B1C2N2_9ZZZZ</name>
<proteinExistence type="predicted"/>
<keyword evidence="1" id="KW-1133">Transmembrane helix</keyword>
<gene>
    <name evidence="2" type="ORF">MNBD_NITROSPINAE04-1421</name>
</gene>
<evidence type="ECO:0000256" key="1">
    <source>
        <dbReference type="SAM" id="Phobius"/>
    </source>
</evidence>
<protein>
    <recommendedName>
        <fullName evidence="3">Cell division protein FtsL</fullName>
    </recommendedName>
</protein>
<organism evidence="2">
    <name type="scientific">hydrothermal vent metagenome</name>
    <dbReference type="NCBI Taxonomy" id="652676"/>
    <lineage>
        <taxon>unclassified sequences</taxon>
        <taxon>metagenomes</taxon>
        <taxon>ecological metagenomes</taxon>
    </lineage>
</organism>
<evidence type="ECO:0008006" key="3">
    <source>
        <dbReference type="Google" id="ProtNLM"/>
    </source>
</evidence>
<reference evidence="2" key="1">
    <citation type="submission" date="2018-06" db="EMBL/GenBank/DDBJ databases">
        <authorList>
            <person name="Zhirakovskaya E."/>
        </authorList>
    </citation>
    <scope>NUCLEOTIDE SEQUENCE</scope>
</reference>
<keyword evidence="1" id="KW-0812">Transmembrane</keyword>
<accession>A0A3B1C2N2</accession>
<sequence>MKLCLTPETAGLFTGSDILFTFGREKARVGVKTVALYAISVALCLLATLIYIYPSIQATNLMYKYSGKLKTLSELNELNKKIKLEISSLASYDLIEKRAVEELGFIFPATNQVVIIAKK</sequence>